<dbReference type="InterPro" id="IPR050545">
    <property type="entry name" value="Mycobact_MmpL"/>
</dbReference>
<feature type="transmembrane region" description="Helical" evidence="7">
    <location>
        <begin position="537"/>
        <end position="558"/>
    </location>
</feature>
<feature type="transmembrane region" description="Helical" evidence="7">
    <location>
        <begin position="355"/>
        <end position="373"/>
    </location>
</feature>
<keyword evidence="10" id="KW-1185">Reference proteome</keyword>
<evidence type="ECO:0000256" key="3">
    <source>
        <dbReference type="ARBA" id="ARBA00022475"/>
    </source>
</evidence>
<dbReference type="PANTHER" id="PTHR33406">
    <property type="entry name" value="MEMBRANE PROTEIN MJ1562-RELATED"/>
    <property type="match status" value="1"/>
</dbReference>
<dbReference type="InterPro" id="IPR000731">
    <property type="entry name" value="SSD"/>
</dbReference>
<evidence type="ECO:0000256" key="4">
    <source>
        <dbReference type="ARBA" id="ARBA00022692"/>
    </source>
</evidence>
<feature type="transmembrane region" description="Helical" evidence="7">
    <location>
        <begin position="196"/>
        <end position="216"/>
    </location>
</feature>
<keyword evidence="4 7" id="KW-0812">Transmembrane</keyword>
<feature type="transmembrane region" description="Helical" evidence="7">
    <location>
        <begin position="655"/>
        <end position="679"/>
    </location>
</feature>
<comment type="subcellular location">
    <subcellularLocation>
        <location evidence="1">Cell membrane</location>
        <topology evidence="1">Multi-pass membrane protein</topology>
    </subcellularLocation>
</comment>
<evidence type="ECO:0000313" key="10">
    <source>
        <dbReference type="Proteomes" id="UP001149140"/>
    </source>
</evidence>
<sequence>MATVLYRIGRTAFRRRRLFLSVWLVLLVGMGIGAAALRGPTSDKFSIPGTESQKAIDLLKERLPQANGASGRIVFAAKPGEKLAESDVKAALAKVGKAPDVIAVSDPFAAKLVSGDGRIALAQVTWNKNTQELPDSARDAVQRAAGTAGVQVEFGGDAVAQGGGAGGIGEGLGFAVAALVLAITFGSLVSAGLPLLTAIVGVIFGLLGIQIATGFFDLNATAPTLALMLGLAVGIDYALFIISRHRTQVFGGMDPEESAGRAVGTAGSAVVFAGATVVIALAALSVVGIPFLTAMGLAAAATVAVAVLVSITLVPAMLGFAGMRIAKGKNFETGPRAAKPTFGARWVGFVMRHRVPALLVTILALGALAIPVTHLRLGLPDDSTAAPDQTNRQAYDLATEAFGPGFNGPLTVVVDAGAGKSVQAAATTVAGELRGLKDVTNVGAPTLNPAGDTAIISVIPKSGPSTQATEALVHSIRDRADGFRADAHADVLVTGQTATNIDVSQTLSNALLPYLAVIVLLAFLLLTIAFRSVLVPLTAVGGFLLTVGAAFGAMVGVFQDGFGAGLFGVAEAGPIVSFLPVLIIGILFGLAMDYQVFLVSRMREEHVHGAAPTRAVTEGFRHGARVVTGAALIMGAVFSGFILGDDAIIKSIGFALAFGVLVDAFVVRMTLIPALMGLLGERAWWLPRWLDRGLPRVDIEGEGLKRHLNQEPQPVPA</sequence>
<dbReference type="AlphaFoldDB" id="A0A9X3MNP1"/>
<feature type="domain" description="SSD" evidence="8">
    <location>
        <begin position="203"/>
        <end position="320"/>
    </location>
</feature>
<evidence type="ECO:0000256" key="1">
    <source>
        <dbReference type="ARBA" id="ARBA00004651"/>
    </source>
</evidence>
<evidence type="ECO:0000259" key="8">
    <source>
        <dbReference type="PROSITE" id="PS50156"/>
    </source>
</evidence>
<feature type="transmembrane region" description="Helical" evidence="7">
    <location>
        <begin position="624"/>
        <end position="643"/>
    </location>
</feature>
<dbReference type="InterPro" id="IPR004869">
    <property type="entry name" value="MMPL_dom"/>
</dbReference>
<dbReference type="SUPFAM" id="SSF82866">
    <property type="entry name" value="Multidrug efflux transporter AcrB transmembrane domain"/>
    <property type="match status" value="2"/>
</dbReference>
<evidence type="ECO:0000256" key="6">
    <source>
        <dbReference type="ARBA" id="ARBA00023136"/>
    </source>
</evidence>
<evidence type="ECO:0000313" key="9">
    <source>
        <dbReference type="EMBL" id="MDA0159552.1"/>
    </source>
</evidence>
<dbReference type="Gene3D" id="1.20.1640.10">
    <property type="entry name" value="Multidrug efflux transporter AcrB transmembrane domain"/>
    <property type="match status" value="2"/>
</dbReference>
<dbReference type="Pfam" id="PF03176">
    <property type="entry name" value="MMPL"/>
    <property type="match status" value="2"/>
</dbReference>
<organism evidence="9 10">
    <name type="scientific">Solirubrobacter ginsenosidimutans</name>
    <dbReference type="NCBI Taxonomy" id="490573"/>
    <lineage>
        <taxon>Bacteria</taxon>
        <taxon>Bacillati</taxon>
        <taxon>Actinomycetota</taxon>
        <taxon>Thermoleophilia</taxon>
        <taxon>Solirubrobacterales</taxon>
        <taxon>Solirubrobacteraceae</taxon>
        <taxon>Solirubrobacter</taxon>
    </lineage>
</organism>
<feature type="transmembrane region" description="Helical" evidence="7">
    <location>
        <begin position="578"/>
        <end position="599"/>
    </location>
</feature>
<gene>
    <name evidence="9" type="ORF">OM076_04690</name>
</gene>
<comment type="caution">
    <text evidence="9">The sequence shown here is derived from an EMBL/GenBank/DDBJ whole genome shotgun (WGS) entry which is preliminary data.</text>
</comment>
<evidence type="ECO:0000256" key="5">
    <source>
        <dbReference type="ARBA" id="ARBA00022989"/>
    </source>
</evidence>
<keyword evidence="6 7" id="KW-0472">Membrane</keyword>
<dbReference type="RefSeq" id="WP_270038293.1">
    <property type="nucleotide sequence ID" value="NZ_JAPDOD010000002.1"/>
</dbReference>
<dbReference type="EMBL" id="JAPDOD010000002">
    <property type="protein sequence ID" value="MDA0159552.1"/>
    <property type="molecule type" value="Genomic_DNA"/>
</dbReference>
<accession>A0A9X3MNP1</accession>
<name>A0A9X3MNP1_9ACTN</name>
<dbReference type="Proteomes" id="UP001149140">
    <property type="component" value="Unassembled WGS sequence"/>
</dbReference>
<dbReference type="PANTHER" id="PTHR33406:SF11">
    <property type="entry name" value="MEMBRANE PROTEIN SCO6666-RELATED"/>
    <property type="match status" value="1"/>
</dbReference>
<feature type="transmembrane region" description="Helical" evidence="7">
    <location>
        <begin position="222"/>
        <end position="242"/>
    </location>
</feature>
<dbReference type="PROSITE" id="PS50156">
    <property type="entry name" value="SSD"/>
    <property type="match status" value="1"/>
</dbReference>
<proteinExistence type="inferred from homology"/>
<protein>
    <submittedName>
        <fullName evidence="9">MMPL family transporter</fullName>
    </submittedName>
</protein>
<dbReference type="GO" id="GO:0005886">
    <property type="term" value="C:plasma membrane"/>
    <property type="evidence" value="ECO:0007669"/>
    <property type="project" value="UniProtKB-SubCell"/>
</dbReference>
<feature type="transmembrane region" description="Helical" evidence="7">
    <location>
        <begin position="511"/>
        <end position="530"/>
    </location>
</feature>
<feature type="transmembrane region" description="Helical" evidence="7">
    <location>
        <begin position="297"/>
        <end position="321"/>
    </location>
</feature>
<feature type="transmembrane region" description="Helical" evidence="7">
    <location>
        <begin position="171"/>
        <end position="189"/>
    </location>
</feature>
<evidence type="ECO:0000256" key="2">
    <source>
        <dbReference type="ARBA" id="ARBA00010157"/>
    </source>
</evidence>
<reference evidence="9" key="1">
    <citation type="submission" date="2022-10" db="EMBL/GenBank/DDBJ databases">
        <title>The WGS of Solirubrobacter ginsenosidimutans DSM 21036.</title>
        <authorList>
            <person name="Jiang Z."/>
        </authorList>
    </citation>
    <scope>NUCLEOTIDE SEQUENCE</scope>
    <source>
        <strain evidence="9">DSM 21036</strain>
    </source>
</reference>
<evidence type="ECO:0000256" key="7">
    <source>
        <dbReference type="SAM" id="Phobius"/>
    </source>
</evidence>
<keyword evidence="3" id="KW-1003">Cell membrane</keyword>
<feature type="transmembrane region" description="Helical" evidence="7">
    <location>
        <begin position="263"/>
        <end position="291"/>
    </location>
</feature>
<keyword evidence="5 7" id="KW-1133">Transmembrane helix</keyword>
<comment type="similarity">
    <text evidence="2">Belongs to the resistance-nodulation-cell division (RND) (TC 2.A.6) family. MmpL subfamily.</text>
</comment>